<proteinExistence type="predicted"/>
<reference evidence="2" key="1">
    <citation type="submission" date="2021-09" db="EMBL/GenBank/DDBJ databases">
        <authorList>
            <consortium name="AG Swart"/>
            <person name="Singh M."/>
            <person name="Singh A."/>
            <person name="Seah K."/>
            <person name="Emmerich C."/>
        </authorList>
    </citation>
    <scope>NUCLEOTIDE SEQUENCE</scope>
    <source>
        <strain evidence="2">ATCC30299</strain>
    </source>
</reference>
<keyword evidence="1" id="KW-0472">Membrane</keyword>
<gene>
    <name evidence="2" type="ORF">BSTOLATCC_MIC14697</name>
</gene>
<keyword evidence="3" id="KW-1185">Reference proteome</keyword>
<keyword evidence="1" id="KW-1133">Transmembrane helix</keyword>
<sequence length="156" mass="19130">MKRVPNLFRSFAQFRKLQSYEEFLSKNPKNFGTQKPLEIPKLVTLDDKALIDRHADMNQREFYTESSDFDVETFNLKEYFWSCIFITRPTLFRILWCFIIYTTLSFLVKAVYMTYKRLRVRWCANRYFDMLGPAFRDMQLVKFNQRLYFKKLHSYD</sequence>
<evidence type="ECO:0000313" key="3">
    <source>
        <dbReference type="Proteomes" id="UP001162131"/>
    </source>
</evidence>
<dbReference type="Proteomes" id="UP001162131">
    <property type="component" value="Unassembled WGS sequence"/>
</dbReference>
<comment type="caution">
    <text evidence="2">The sequence shown here is derived from an EMBL/GenBank/DDBJ whole genome shotgun (WGS) entry which is preliminary data.</text>
</comment>
<accession>A0AAU9J5K6</accession>
<name>A0AAU9J5K6_9CILI</name>
<dbReference type="AlphaFoldDB" id="A0AAU9J5K6"/>
<evidence type="ECO:0000256" key="1">
    <source>
        <dbReference type="SAM" id="Phobius"/>
    </source>
</evidence>
<feature type="transmembrane region" description="Helical" evidence="1">
    <location>
        <begin position="91"/>
        <end position="112"/>
    </location>
</feature>
<evidence type="ECO:0000313" key="2">
    <source>
        <dbReference type="EMBL" id="CAG9315954.1"/>
    </source>
</evidence>
<protein>
    <submittedName>
        <fullName evidence="2">Uncharacterized protein</fullName>
    </submittedName>
</protein>
<dbReference type="EMBL" id="CAJZBQ010000014">
    <property type="protein sequence ID" value="CAG9315954.1"/>
    <property type="molecule type" value="Genomic_DNA"/>
</dbReference>
<organism evidence="2 3">
    <name type="scientific">Blepharisma stoltei</name>
    <dbReference type="NCBI Taxonomy" id="1481888"/>
    <lineage>
        <taxon>Eukaryota</taxon>
        <taxon>Sar</taxon>
        <taxon>Alveolata</taxon>
        <taxon>Ciliophora</taxon>
        <taxon>Postciliodesmatophora</taxon>
        <taxon>Heterotrichea</taxon>
        <taxon>Heterotrichida</taxon>
        <taxon>Blepharismidae</taxon>
        <taxon>Blepharisma</taxon>
    </lineage>
</organism>
<keyword evidence="1" id="KW-0812">Transmembrane</keyword>